<dbReference type="EMBL" id="AHES01000040">
    <property type="protein sequence ID" value="EOO71746.1"/>
    <property type="molecule type" value="Genomic_DNA"/>
</dbReference>
<evidence type="ECO:0000313" key="1">
    <source>
        <dbReference type="EMBL" id="EOO71746.1"/>
    </source>
</evidence>
<proteinExistence type="predicted"/>
<dbReference type="AlphaFoldDB" id="R8HG32"/>
<protein>
    <submittedName>
        <fullName evidence="1">Uncharacterized protein</fullName>
    </submittedName>
</protein>
<dbReference type="PATRIC" id="fig|1053224.3.peg.4310"/>
<reference evidence="1 2" key="1">
    <citation type="submission" date="2012-12" db="EMBL/GenBank/DDBJ databases">
        <title>The Genome Sequence of Bacillus cereus VD021.</title>
        <authorList>
            <consortium name="The Broad Institute Genome Sequencing Platform"/>
            <consortium name="The Broad Institute Genome Sequencing Center for Infectious Disease"/>
            <person name="Feldgarden M."/>
            <person name="Van der Auwera G.A."/>
            <person name="Mahillon J."/>
            <person name="Duprez V."/>
            <person name="Timmery S."/>
            <person name="Mattelet C."/>
            <person name="Dierick K."/>
            <person name="Sun M."/>
            <person name="Yu Z."/>
            <person name="Zhu L."/>
            <person name="Hu X."/>
            <person name="Shank E.B."/>
            <person name="Swiecicka I."/>
            <person name="Hansen B.M."/>
            <person name="Andrup L."/>
            <person name="Walker B."/>
            <person name="Young S.K."/>
            <person name="Zeng Q."/>
            <person name="Gargeya S."/>
            <person name="Fitzgerald M."/>
            <person name="Haas B."/>
            <person name="Abouelleil A."/>
            <person name="Alvarado L."/>
            <person name="Arachchi H.M."/>
            <person name="Berlin A.M."/>
            <person name="Chapman S.B."/>
            <person name="Dewar J."/>
            <person name="Goldberg J."/>
            <person name="Griggs A."/>
            <person name="Gujja S."/>
            <person name="Hansen M."/>
            <person name="Howarth C."/>
            <person name="Imamovic A."/>
            <person name="Larimer J."/>
            <person name="McCowan C."/>
            <person name="Murphy C."/>
            <person name="Neiman D."/>
            <person name="Pearson M."/>
            <person name="Priest M."/>
            <person name="Roberts A."/>
            <person name="Saif S."/>
            <person name="Shea T."/>
            <person name="Sisk P."/>
            <person name="Sykes S."/>
            <person name="Wortman J."/>
            <person name="Nusbaum C."/>
            <person name="Birren B."/>
        </authorList>
    </citation>
    <scope>NUCLEOTIDE SEQUENCE [LARGE SCALE GENOMIC DNA]</scope>
    <source>
        <strain evidence="1 2">VD021</strain>
    </source>
</reference>
<evidence type="ECO:0000313" key="2">
    <source>
        <dbReference type="Proteomes" id="UP000014040"/>
    </source>
</evidence>
<gene>
    <name evidence="1" type="ORF">IIC_04262</name>
</gene>
<name>R8HG32_BACCE</name>
<organism evidence="1 2">
    <name type="scientific">Bacillus cereus VD021</name>
    <dbReference type="NCBI Taxonomy" id="1053224"/>
    <lineage>
        <taxon>Bacteria</taxon>
        <taxon>Bacillati</taxon>
        <taxon>Bacillota</taxon>
        <taxon>Bacilli</taxon>
        <taxon>Bacillales</taxon>
        <taxon>Bacillaceae</taxon>
        <taxon>Bacillus</taxon>
        <taxon>Bacillus cereus group</taxon>
    </lineage>
</organism>
<dbReference type="HOGENOM" id="CLU_200944_0_0_9"/>
<accession>R8HG32</accession>
<sequence length="42" mass="4686">MDSLLNLLHDAVKVFLTVFATACANELVKKISNKRNKRTAPN</sequence>
<comment type="caution">
    <text evidence="1">The sequence shown here is derived from an EMBL/GenBank/DDBJ whole genome shotgun (WGS) entry which is preliminary data.</text>
</comment>
<dbReference type="RefSeq" id="WP_016102377.1">
    <property type="nucleotide sequence ID" value="NZ_KB976282.1"/>
</dbReference>
<dbReference type="Proteomes" id="UP000014040">
    <property type="component" value="Unassembled WGS sequence"/>
</dbReference>